<evidence type="ECO:0000313" key="1">
    <source>
        <dbReference type="EMBL" id="GFM90603.1"/>
    </source>
</evidence>
<keyword evidence="2" id="KW-1185">Reference proteome</keyword>
<dbReference type="Proteomes" id="UP000614982">
    <property type="component" value="Unassembled WGS sequence"/>
</dbReference>
<protein>
    <submittedName>
        <fullName evidence="1">Uncharacterized protein</fullName>
    </submittedName>
</protein>
<name>A0ABQ1DHV5_PSECI</name>
<comment type="caution">
    <text evidence="1">The sequence shown here is derived from an EMBL/GenBank/DDBJ whole genome shotgun (WGS) entry which is preliminary data.</text>
</comment>
<organism evidence="1 2">
    <name type="scientific">Pseudomonas cichorii</name>
    <dbReference type="NCBI Taxonomy" id="36746"/>
    <lineage>
        <taxon>Bacteria</taxon>
        <taxon>Pseudomonadati</taxon>
        <taxon>Pseudomonadota</taxon>
        <taxon>Gammaproteobacteria</taxon>
        <taxon>Pseudomonadales</taxon>
        <taxon>Pseudomonadaceae</taxon>
        <taxon>Pseudomonas</taxon>
    </lineage>
</organism>
<dbReference type="RefSeq" id="WP_074568840.1">
    <property type="nucleotide sequence ID" value="NZ_BLWA01000001.1"/>
</dbReference>
<gene>
    <name evidence="1" type="ORF">PSCICP_05750</name>
</gene>
<sequence length="227" mass="24954">MMEDKYSVYSRRHVLKGVMLVGTCLPLNIRASDGKRLPDLYRLNKGGDVLSGRIMHFFERWVPQGVVTGEYGLPKVNLKINVVDSAFAPVEGGDLLVLQADSYLREKSRPLVSTRVKTRPDGSADIHVSFPILSDRIIASTASRFSSGFDVFVLRDGHVFGTRLLASNECCGIAHTAMNSAVPRLRAVTVIDKYFSSFQHGDLAVRPVNLEWVNGSANASFTVVLQG</sequence>
<evidence type="ECO:0000313" key="2">
    <source>
        <dbReference type="Proteomes" id="UP000614982"/>
    </source>
</evidence>
<dbReference type="EMBL" id="BLWA01000001">
    <property type="protein sequence ID" value="GFM90603.1"/>
    <property type="molecule type" value="Genomic_DNA"/>
</dbReference>
<proteinExistence type="predicted"/>
<dbReference type="GeneID" id="45545183"/>
<reference evidence="1 2" key="1">
    <citation type="submission" date="2020-05" db="EMBL/GenBank/DDBJ databases">
        <title>Genetic diversity of Pseudomonas cichorii.</title>
        <authorList>
            <person name="Tani S."/>
            <person name="Yagi H."/>
            <person name="Hashimoto S."/>
            <person name="Iiyama K."/>
            <person name="Furuya N."/>
        </authorList>
    </citation>
    <scope>NUCLEOTIDE SEQUENCE [LARGE SCALE GENOMIC DNA]</scope>
    <source>
        <strain evidence="1 2">LMG 2162</strain>
    </source>
</reference>
<accession>A0ABQ1DHV5</accession>